<protein>
    <submittedName>
        <fullName evidence="3">Uncharacterized protein</fullName>
    </submittedName>
</protein>
<dbReference type="STRING" id="1379870.SD10_09025"/>
<evidence type="ECO:0000313" key="3">
    <source>
        <dbReference type="EMBL" id="AKD55024.1"/>
    </source>
</evidence>
<dbReference type="AlphaFoldDB" id="A0A0E3ZVF9"/>
<proteinExistence type="predicted"/>
<dbReference type="RefSeq" id="WP_046573504.1">
    <property type="nucleotide sequence ID" value="NZ_CP010429.1"/>
</dbReference>
<sequence>MDEDEILAAIEANAGLQAKVFEKYEPGFTKHLTEGKKMIVTTPEEQLKEYAKLSEPAIKLATRQTHEGYEAKLEKISGVKKLDGESGHAYLDRLSAKLKYLEKTDDTESALYKGLQKELEALKTERQNEKQELARVKIDGEIKGAVNKLKFAVPSHVKKDNEKSAYQKREIEDATDIFNARYTTTIDDKGRFVFTNKKGEAQTEGGEPMTAEAIFARDFAAKLVPAGRSAGGAGSGNDDGGQGGGGADYLGATTEEIRTKLAEKGLGVGTARWKEAYEKAHIAAGYVKTDDGYVKQ</sequence>
<name>A0A0E3ZVF9_9BACT</name>
<feature type="compositionally biased region" description="Gly residues" evidence="2">
    <location>
        <begin position="229"/>
        <end position="248"/>
    </location>
</feature>
<evidence type="ECO:0000313" key="4">
    <source>
        <dbReference type="Proteomes" id="UP000033054"/>
    </source>
</evidence>
<keyword evidence="4" id="KW-1185">Reference proteome</keyword>
<accession>A0A0E3ZVF9</accession>
<gene>
    <name evidence="3" type="ORF">SD10_09025</name>
</gene>
<reference evidence="3 4" key="1">
    <citation type="journal article" date="2014" name="Curr. Microbiol.">
        <title>Spirosoma radiotolerans sp. nov., a gamma-radiation-resistant bacterium isolated from gamma ray-irradiated soil.</title>
        <authorList>
            <person name="Lee J.J."/>
            <person name="Srinivasan S."/>
            <person name="Lim S."/>
            <person name="Joe M."/>
            <person name="Im S."/>
            <person name="Bae S.I."/>
            <person name="Park K.R."/>
            <person name="Han J.H."/>
            <person name="Park S.H."/>
            <person name="Joo B.M."/>
            <person name="Park S.J."/>
            <person name="Kim M.K."/>
        </authorList>
    </citation>
    <scope>NUCLEOTIDE SEQUENCE [LARGE SCALE GENOMIC DNA]</scope>
    <source>
        <strain evidence="3 4">DG5A</strain>
    </source>
</reference>
<dbReference type="KEGG" id="srd:SD10_09025"/>
<evidence type="ECO:0000256" key="1">
    <source>
        <dbReference type="SAM" id="Coils"/>
    </source>
</evidence>
<dbReference type="PATRIC" id="fig|1379870.5.peg.1966"/>
<evidence type="ECO:0000256" key="2">
    <source>
        <dbReference type="SAM" id="MobiDB-lite"/>
    </source>
</evidence>
<feature type="coiled-coil region" evidence="1">
    <location>
        <begin position="112"/>
        <end position="139"/>
    </location>
</feature>
<dbReference type="HOGENOM" id="CLU_939786_0_0_10"/>
<dbReference type="Proteomes" id="UP000033054">
    <property type="component" value="Chromosome"/>
</dbReference>
<dbReference type="EMBL" id="CP010429">
    <property type="protein sequence ID" value="AKD55024.1"/>
    <property type="molecule type" value="Genomic_DNA"/>
</dbReference>
<keyword evidence="1" id="KW-0175">Coiled coil</keyword>
<organism evidence="3 4">
    <name type="scientific">Spirosoma radiotolerans</name>
    <dbReference type="NCBI Taxonomy" id="1379870"/>
    <lineage>
        <taxon>Bacteria</taxon>
        <taxon>Pseudomonadati</taxon>
        <taxon>Bacteroidota</taxon>
        <taxon>Cytophagia</taxon>
        <taxon>Cytophagales</taxon>
        <taxon>Cytophagaceae</taxon>
        <taxon>Spirosoma</taxon>
    </lineage>
</organism>
<feature type="region of interest" description="Disordered" evidence="2">
    <location>
        <begin position="228"/>
        <end position="250"/>
    </location>
</feature>